<name>A0ACC0UI30_9AGAM</name>
<comment type="caution">
    <text evidence="1">The sequence shown here is derived from an EMBL/GenBank/DDBJ whole genome shotgun (WGS) entry which is preliminary data.</text>
</comment>
<proteinExistence type="predicted"/>
<sequence>MSFFCLPCLHYMAPLRVLMATTYFVGTFVPSCFSANSWEICNRLKIPKDWIGTSSLPLSTRSSLNLRSTSNSLVERQLRFPILHQGSTLPTK</sequence>
<dbReference type="EMBL" id="JAGFNK010000025">
    <property type="protein sequence ID" value="KAI9511206.1"/>
    <property type="molecule type" value="Genomic_DNA"/>
</dbReference>
<gene>
    <name evidence="1" type="ORF">F5148DRAFT_1172544</name>
</gene>
<evidence type="ECO:0000313" key="1">
    <source>
        <dbReference type="EMBL" id="KAI9511206.1"/>
    </source>
</evidence>
<keyword evidence="2" id="KW-1185">Reference proteome</keyword>
<evidence type="ECO:0000313" key="2">
    <source>
        <dbReference type="Proteomes" id="UP001207468"/>
    </source>
</evidence>
<dbReference type="Proteomes" id="UP001207468">
    <property type="component" value="Unassembled WGS sequence"/>
</dbReference>
<reference evidence="1" key="1">
    <citation type="submission" date="2021-03" db="EMBL/GenBank/DDBJ databases">
        <title>Evolutionary priming and transition to the ectomycorrhizal habit in an iconic lineage of mushroom-forming fungi: is preadaptation a requirement?</title>
        <authorList>
            <consortium name="DOE Joint Genome Institute"/>
            <person name="Looney B.P."/>
            <person name="Miyauchi S."/>
            <person name="Morin E."/>
            <person name="Drula E."/>
            <person name="Courty P.E."/>
            <person name="Chicoki N."/>
            <person name="Fauchery L."/>
            <person name="Kohler A."/>
            <person name="Kuo A."/>
            <person name="LaButti K."/>
            <person name="Pangilinan J."/>
            <person name="Lipzen A."/>
            <person name="Riley R."/>
            <person name="Andreopoulos W."/>
            <person name="He G."/>
            <person name="Johnson J."/>
            <person name="Barry K.W."/>
            <person name="Grigoriev I.V."/>
            <person name="Nagy L."/>
            <person name="Hibbett D."/>
            <person name="Henrissat B."/>
            <person name="Matheny P.B."/>
            <person name="Labbe J."/>
            <person name="Martin A.F."/>
        </authorList>
    </citation>
    <scope>NUCLEOTIDE SEQUENCE</scope>
    <source>
        <strain evidence="1">BPL698</strain>
    </source>
</reference>
<accession>A0ACC0UI30</accession>
<protein>
    <submittedName>
        <fullName evidence="1">Uncharacterized protein</fullName>
    </submittedName>
</protein>
<organism evidence="1 2">
    <name type="scientific">Russula earlei</name>
    <dbReference type="NCBI Taxonomy" id="71964"/>
    <lineage>
        <taxon>Eukaryota</taxon>
        <taxon>Fungi</taxon>
        <taxon>Dikarya</taxon>
        <taxon>Basidiomycota</taxon>
        <taxon>Agaricomycotina</taxon>
        <taxon>Agaricomycetes</taxon>
        <taxon>Russulales</taxon>
        <taxon>Russulaceae</taxon>
        <taxon>Russula</taxon>
    </lineage>
</organism>